<evidence type="ECO:0000313" key="3">
    <source>
        <dbReference type="EMBL" id="CAD9334092.1"/>
    </source>
</evidence>
<dbReference type="PROSITE" id="PS51375">
    <property type="entry name" value="PPR"/>
    <property type="match status" value="2"/>
</dbReference>
<dbReference type="PANTHER" id="PTHR47934:SF6">
    <property type="entry name" value="MITOCHONDRIAL GROUP I INTRON SPLICING FACTOR CCM1-RELATED"/>
    <property type="match status" value="1"/>
</dbReference>
<evidence type="ECO:0000256" key="1">
    <source>
        <dbReference type="PROSITE-ProRule" id="PRU00708"/>
    </source>
</evidence>
<gene>
    <name evidence="3" type="ORF">DBRI1063_LOCUS13126</name>
</gene>
<feature type="region of interest" description="Disordered" evidence="2">
    <location>
        <begin position="164"/>
        <end position="194"/>
    </location>
</feature>
<dbReference type="GO" id="GO:0006396">
    <property type="term" value="P:RNA processing"/>
    <property type="evidence" value="ECO:0007669"/>
    <property type="project" value="TreeGrafter"/>
</dbReference>
<dbReference type="InterPro" id="IPR002885">
    <property type="entry name" value="PPR_rpt"/>
</dbReference>
<name>A0A7S1ZBG8_9STRA</name>
<dbReference type="Pfam" id="PF13041">
    <property type="entry name" value="PPR_2"/>
    <property type="match status" value="1"/>
</dbReference>
<feature type="compositionally biased region" description="Acidic residues" evidence="2">
    <location>
        <begin position="114"/>
        <end position="128"/>
    </location>
</feature>
<dbReference type="EMBL" id="HBGN01020614">
    <property type="protein sequence ID" value="CAD9334092.1"/>
    <property type="molecule type" value="Transcribed_RNA"/>
</dbReference>
<feature type="region of interest" description="Disordered" evidence="2">
    <location>
        <begin position="105"/>
        <end position="138"/>
    </location>
</feature>
<dbReference type="GO" id="GO:0005739">
    <property type="term" value="C:mitochondrion"/>
    <property type="evidence" value="ECO:0007669"/>
    <property type="project" value="TreeGrafter"/>
</dbReference>
<sequence length="769" mass="87738">MSGVNTSLLRGVISSSTAATTAATTKKASTTTASVANRVISLQRNNATRHYHHTSLSSSYFTTCQEQRQHRFFTTASSFPSHHPWTSSLSLLEPFPATQWNHFSTQATSSSHDDDNEDEINNKEEEDYNPNGANPKSYTTTLLSQVEYNPSIVIQDVYRAARFNQRHKEPKKDDDDDENNKTYYPPHRKGKQGKQNWDVDFARGTVNTYERHLRYIHSLIVKHQQEESTSASVKETNDDNNDKKEIPKILTQIFPTDTQLQISTLHLLSSKTTSHILQSLLRCNLPPHILSQRLRSIETLIGNINCTPLNSYLSLQLLKSHGLAGNVGRTFSLLHLRTNKGYKTHAKEFEYCIQSIVSATLHLRQYRNVYIGDAVDNRKKQGDHSATLQSQLEVPTRWLDDILLHMSLRRQRVLDSRNERHSQKTNHDEEESTSTEQQVEEEEIENKEEEELTATALNIDLANRMLNTFASTGRSGKATHFFYTVKHGKEGGKIKTKMVKKMPPYYKVPSQVKDKLMQKPSGSHYENDDDDEMKKEENSTNGRKMTKLEWELERDYSLPLTSAFAFADSLTHGACGHDPIKLNVVSYNTLIKACCYRGALWRAMNILNVVMPRNNIEPDSYSYNTILSGLARVGDIESMKELLITMTNKGVSVNAFTVQAMVDGFLNVGDIAGASTVVQDMFNQHNVLPPYTSHLKIMELALGNDLLYEAKRHVYFIQQLWKFKPNNSHQTKEFQRLVKLTQANPKLSKEALQNLFDYFGEELTDRDFF</sequence>
<reference evidence="3" key="1">
    <citation type="submission" date="2021-01" db="EMBL/GenBank/DDBJ databases">
        <authorList>
            <person name="Corre E."/>
            <person name="Pelletier E."/>
            <person name="Niang G."/>
            <person name="Scheremetjew M."/>
            <person name="Finn R."/>
            <person name="Kale V."/>
            <person name="Holt S."/>
            <person name="Cochrane G."/>
            <person name="Meng A."/>
            <person name="Brown T."/>
            <person name="Cohen L."/>
        </authorList>
    </citation>
    <scope>NUCLEOTIDE SEQUENCE</scope>
    <source>
        <strain evidence="3">Pop2</strain>
    </source>
</reference>
<organism evidence="3">
    <name type="scientific">Ditylum brightwellii</name>
    <dbReference type="NCBI Taxonomy" id="49249"/>
    <lineage>
        <taxon>Eukaryota</taxon>
        <taxon>Sar</taxon>
        <taxon>Stramenopiles</taxon>
        <taxon>Ochrophyta</taxon>
        <taxon>Bacillariophyta</taxon>
        <taxon>Mediophyceae</taxon>
        <taxon>Lithodesmiophycidae</taxon>
        <taxon>Lithodesmiales</taxon>
        <taxon>Lithodesmiaceae</taxon>
        <taxon>Ditylum</taxon>
    </lineage>
</organism>
<dbReference type="InterPro" id="IPR051114">
    <property type="entry name" value="Mito_RNA_Proc_CCM1"/>
</dbReference>
<proteinExistence type="predicted"/>
<dbReference type="InterPro" id="IPR011990">
    <property type="entry name" value="TPR-like_helical_dom_sf"/>
</dbReference>
<feature type="compositionally biased region" description="Basic and acidic residues" evidence="2">
    <location>
        <begin position="414"/>
        <end position="427"/>
    </location>
</feature>
<dbReference type="GO" id="GO:0007005">
    <property type="term" value="P:mitochondrion organization"/>
    <property type="evidence" value="ECO:0007669"/>
    <property type="project" value="TreeGrafter"/>
</dbReference>
<protein>
    <recommendedName>
        <fullName evidence="4">Pentacotripeptide-repeat region of PRORP domain-containing protein</fullName>
    </recommendedName>
</protein>
<evidence type="ECO:0000256" key="2">
    <source>
        <dbReference type="SAM" id="MobiDB-lite"/>
    </source>
</evidence>
<accession>A0A7S1ZBG8</accession>
<feature type="repeat" description="PPR" evidence="1">
    <location>
        <begin position="583"/>
        <end position="618"/>
    </location>
</feature>
<feature type="region of interest" description="Disordered" evidence="2">
    <location>
        <begin position="414"/>
        <end position="450"/>
    </location>
</feature>
<dbReference type="AlphaFoldDB" id="A0A7S1ZBG8"/>
<dbReference type="Gene3D" id="1.25.40.10">
    <property type="entry name" value="Tetratricopeptide repeat domain"/>
    <property type="match status" value="1"/>
</dbReference>
<feature type="region of interest" description="Disordered" evidence="2">
    <location>
        <begin position="509"/>
        <end position="544"/>
    </location>
</feature>
<evidence type="ECO:0008006" key="4">
    <source>
        <dbReference type="Google" id="ProtNLM"/>
    </source>
</evidence>
<feature type="repeat" description="PPR" evidence="1">
    <location>
        <begin position="619"/>
        <end position="653"/>
    </location>
</feature>
<dbReference type="GO" id="GO:0003729">
    <property type="term" value="F:mRNA binding"/>
    <property type="evidence" value="ECO:0007669"/>
    <property type="project" value="TreeGrafter"/>
</dbReference>
<feature type="compositionally biased region" description="Acidic residues" evidence="2">
    <location>
        <begin position="428"/>
        <end position="450"/>
    </location>
</feature>
<dbReference type="NCBIfam" id="TIGR00756">
    <property type="entry name" value="PPR"/>
    <property type="match status" value="1"/>
</dbReference>
<dbReference type="PANTHER" id="PTHR47934">
    <property type="entry name" value="PENTATRICOPEPTIDE REPEAT-CONTAINING PROTEIN PET309, MITOCHONDRIAL"/>
    <property type="match status" value="1"/>
</dbReference>